<reference evidence="2 3" key="1">
    <citation type="journal article" date="2008" name="Nature">
        <title>The Trichoplax genome and the nature of placozoans.</title>
        <authorList>
            <person name="Srivastava M."/>
            <person name="Begovic E."/>
            <person name="Chapman J."/>
            <person name="Putnam N.H."/>
            <person name="Hellsten U."/>
            <person name="Kawashima T."/>
            <person name="Kuo A."/>
            <person name="Mitros T."/>
            <person name="Salamov A."/>
            <person name="Carpenter M.L."/>
            <person name="Signorovitch A.Y."/>
            <person name="Moreno M.A."/>
            <person name="Kamm K."/>
            <person name="Grimwood J."/>
            <person name="Schmutz J."/>
            <person name="Shapiro H."/>
            <person name="Grigoriev I.V."/>
            <person name="Buss L.W."/>
            <person name="Schierwater B."/>
            <person name="Dellaporta S.L."/>
            <person name="Rokhsar D.S."/>
        </authorList>
    </citation>
    <scope>NUCLEOTIDE SEQUENCE [LARGE SCALE GENOMIC DNA]</scope>
    <source>
        <strain evidence="2 3">Grell-BS-1999</strain>
    </source>
</reference>
<name>B3RIB6_TRIAD</name>
<evidence type="ECO:0000313" key="3">
    <source>
        <dbReference type="Proteomes" id="UP000009022"/>
    </source>
</evidence>
<gene>
    <name evidence="2" type="ORF">TRIADDRAFT_52416</name>
</gene>
<dbReference type="CTD" id="6749408"/>
<evidence type="ECO:0000256" key="1">
    <source>
        <dbReference type="SAM" id="Coils"/>
    </source>
</evidence>
<dbReference type="KEGG" id="tad:TRIADDRAFT_52416"/>
<dbReference type="GeneID" id="6749408"/>
<dbReference type="RefSeq" id="XP_002108925.1">
    <property type="nucleotide sequence ID" value="XM_002108889.1"/>
</dbReference>
<organism evidence="2 3">
    <name type="scientific">Trichoplax adhaerens</name>
    <name type="common">Trichoplax reptans</name>
    <dbReference type="NCBI Taxonomy" id="10228"/>
    <lineage>
        <taxon>Eukaryota</taxon>
        <taxon>Metazoa</taxon>
        <taxon>Placozoa</taxon>
        <taxon>Uniplacotomia</taxon>
        <taxon>Trichoplacea</taxon>
        <taxon>Trichoplacidae</taxon>
        <taxon>Trichoplax</taxon>
    </lineage>
</organism>
<sequence>MKSTNNNGRKRFLYDSDDMLAEEKPYETFIGSDKYRLRKKVALASKPCESNSPLEALFELPDELCSQALTDVEKLNYPVPSDCTSNEVKEEENRNFKTLSTGNCKNAIPELHKKTDDLQNHIIKQCGEITMLRNRLLQYQSKEINLREQLAQLESSKRSADAQSEKVLQIEITNLKTQLSFRDRELLQLHEYIDKLQLFKFTSAHQHNRCNLWHLPNIPIVKDDLRNNKCESKLVGSVVKSDTVQDRNSSVELLHYKVLMMHIRKTLGKNITINSLYTILDSFTEIFTIKKNFHWIAIQKEFTKQLKAFNGNSIDQVRISSFLRAVEVIIQEIVNEDTSFNYTSLGAKKVMIRIPYLRCILGILTILAQCKSSMVKFILTKSEAESTLVLEQQKSLIKRKLCIADYDKFDDKELIKKDLVTANSIEDGFTFKIFPKAVFLVGCKDSEIAEYALQFLIALAQNCESSNLEKLCSCLSEERSMLSGNVERCKKAVLSFISSLATHKAFVQELRTEREGYFICDEVMLIF</sequence>
<dbReference type="InParanoid" id="B3RIB6"/>
<keyword evidence="1" id="KW-0175">Coiled coil</keyword>
<dbReference type="EMBL" id="DS985241">
    <property type="protein sequence ID" value="EDV29723.1"/>
    <property type="molecule type" value="Genomic_DNA"/>
</dbReference>
<dbReference type="PhylomeDB" id="B3RIB6"/>
<evidence type="ECO:0000313" key="2">
    <source>
        <dbReference type="EMBL" id="EDV29723.1"/>
    </source>
</evidence>
<feature type="coiled-coil region" evidence="1">
    <location>
        <begin position="136"/>
        <end position="163"/>
    </location>
</feature>
<protein>
    <submittedName>
        <fullName evidence="2">Uncharacterized protein</fullName>
    </submittedName>
</protein>
<proteinExistence type="predicted"/>
<dbReference type="AlphaFoldDB" id="B3RIB6"/>
<accession>B3RIB6</accession>
<dbReference type="HOGENOM" id="CLU_517133_0_0_1"/>
<keyword evidence="3" id="KW-1185">Reference proteome</keyword>
<dbReference type="Proteomes" id="UP000009022">
    <property type="component" value="Unassembled WGS sequence"/>
</dbReference>